<feature type="transmembrane region" description="Helical" evidence="9">
    <location>
        <begin position="140"/>
        <end position="158"/>
    </location>
</feature>
<evidence type="ECO:0000256" key="4">
    <source>
        <dbReference type="ARBA" id="ARBA00022692"/>
    </source>
</evidence>
<feature type="transmembrane region" description="Helical" evidence="9">
    <location>
        <begin position="455"/>
        <end position="473"/>
    </location>
</feature>
<keyword evidence="12" id="KW-1185">Reference proteome</keyword>
<dbReference type="InterPro" id="IPR050360">
    <property type="entry name" value="MFS_Sugar_Transporters"/>
</dbReference>
<comment type="subcellular location">
    <subcellularLocation>
        <location evidence="1">Membrane</location>
        <topology evidence="1">Multi-pass membrane protein</topology>
    </subcellularLocation>
</comment>
<feature type="region of interest" description="Disordered" evidence="8">
    <location>
        <begin position="1"/>
        <end position="22"/>
    </location>
</feature>
<feature type="transmembrane region" description="Helical" evidence="9">
    <location>
        <begin position="422"/>
        <end position="443"/>
    </location>
</feature>
<dbReference type="EMBL" id="CAWUHC010000050">
    <property type="protein sequence ID" value="CAK7224628.1"/>
    <property type="molecule type" value="Genomic_DNA"/>
</dbReference>
<keyword evidence="6 9" id="KW-0472">Membrane</keyword>
<dbReference type="PANTHER" id="PTHR48022">
    <property type="entry name" value="PLASTIDIC GLUCOSE TRANSPORTER 4"/>
    <property type="match status" value="1"/>
</dbReference>
<evidence type="ECO:0000256" key="6">
    <source>
        <dbReference type="ARBA" id="ARBA00023136"/>
    </source>
</evidence>
<feature type="transmembrane region" description="Helical" evidence="9">
    <location>
        <begin position="60"/>
        <end position="87"/>
    </location>
</feature>
<keyword evidence="4 9" id="KW-0812">Transmembrane</keyword>
<dbReference type="Pfam" id="PF00083">
    <property type="entry name" value="Sugar_tr"/>
    <property type="match status" value="1"/>
</dbReference>
<dbReference type="NCBIfam" id="TIGR00879">
    <property type="entry name" value="SP"/>
    <property type="match status" value="1"/>
</dbReference>
<evidence type="ECO:0000256" key="3">
    <source>
        <dbReference type="ARBA" id="ARBA00022448"/>
    </source>
</evidence>
<dbReference type="InterPro" id="IPR005828">
    <property type="entry name" value="MFS_sugar_transport-like"/>
</dbReference>
<proteinExistence type="inferred from homology"/>
<dbReference type="Gene3D" id="1.20.1250.20">
    <property type="entry name" value="MFS general substrate transporter like domains"/>
    <property type="match status" value="1"/>
</dbReference>
<dbReference type="InterPro" id="IPR020846">
    <property type="entry name" value="MFS_dom"/>
</dbReference>
<evidence type="ECO:0000313" key="11">
    <source>
        <dbReference type="EMBL" id="CAK7224628.1"/>
    </source>
</evidence>
<gene>
    <name evidence="11" type="ORF">SBRCBS47491_005613</name>
</gene>
<feature type="transmembrane region" description="Helical" evidence="9">
    <location>
        <begin position="359"/>
        <end position="380"/>
    </location>
</feature>
<evidence type="ECO:0000256" key="1">
    <source>
        <dbReference type="ARBA" id="ARBA00004141"/>
    </source>
</evidence>
<dbReference type="PROSITE" id="PS00217">
    <property type="entry name" value="SUGAR_TRANSPORT_2"/>
    <property type="match status" value="1"/>
</dbReference>
<accession>A0ABP0BYH1</accession>
<evidence type="ECO:0000256" key="9">
    <source>
        <dbReference type="SAM" id="Phobius"/>
    </source>
</evidence>
<evidence type="ECO:0000256" key="8">
    <source>
        <dbReference type="SAM" id="MobiDB-lite"/>
    </source>
</evidence>
<feature type="transmembrane region" description="Helical" evidence="9">
    <location>
        <begin position="325"/>
        <end position="347"/>
    </location>
</feature>
<evidence type="ECO:0000313" key="12">
    <source>
        <dbReference type="Proteomes" id="UP001642406"/>
    </source>
</evidence>
<reference evidence="11 12" key="1">
    <citation type="submission" date="2024-01" db="EMBL/GenBank/DDBJ databases">
        <authorList>
            <person name="Allen C."/>
            <person name="Tagirdzhanova G."/>
        </authorList>
    </citation>
    <scope>NUCLEOTIDE SEQUENCE [LARGE SCALE GENOMIC DNA]</scope>
</reference>
<dbReference type="InterPro" id="IPR003663">
    <property type="entry name" value="Sugar/inositol_transpt"/>
</dbReference>
<feature type="domain" description="Major facilitator superfamily (MFS) profile" evidence="10">
    <location>
        <begin position="63"/>
        <end position="512"/>
    </location>
</feature>
<protein>
    <recommendedName>
        <fullName evidence="10">Major facilitator superfamily (MFS) profile domain-containing protein</fullName>
    </recommendedName>
</protein>
<feature type="compositionally biased region" description="Basic and acidic residues" evidence="8">
    <location>
        <begin position="1"/>
        <end position="14"/>
    </location>
</feature>
<feature type="transmembrane region" description="Helical" evidence="9">
    <location>
        <begin position="198"/>
        <end position="221"/>
    </location>
</feature>
<keyword evidence="3 7" id="KW-0813">Transport</keyword>
<evidence type="ECO:0000256" key="7">
    <source>
        <dbReference type="RuleBase" id="RU003346"/>
    </source>
</evidence>
<feature type="transmembrane region" description="Helical" evidence="9">
    <location>
        <begin position="387"/>
        <end position="410"/>
    </location>
</feature>
<evidence type="ECO:0000256" key="2">
    <source>
        <dbReference type="ARBA" id="ARBA00010992"/>
    </source>
</evidence>
<feature type="transmembrane region" description="Helical" evidence="9">
    <location>
        <begin position="164"/>
        <end position="186"/>
    </location>
</feature>
<dbReference type="InterPro" id="IPR036259">
    <property type="entry name" value="MFS_trans_sf"/>
</dbReference>
<dbReference type="PROSITE" id="PS50850">
    <property type="entry name" value="MFS"/>
    <property type="match status" value="1"/>
</dbReference>
<evidence type="ECO:0000256" key="5">
    <source>
        <dbReference type="ARBA" id="ARBA00022989"/>
    </source>
</evidence>
<evidence type="ECO:0000259" key="10">
    <source>
        <dbReference type="PROSITE" id="PS50850"/>
    </source>
</evidence>
<comment type="similarity">
    <text evidence="2 7">Belongs to the major facilitator superfamily. Sugar transporter (TC 2.A.1.1) family.</text>
</comment>
<keyword evidence="5 9" id="KW-1133">Transmembrane helix</keyword>
<sequence>MALALEKPDAEPGHVENGFGSENTPQAIADAKLVTADAVEAARDEHAMLFWEAVRSHKKAIFWSMLVSTSIIMEGYDIVLVTSLFAQPAFAERYGSYTEESGWQLSGPWQSALGAAATIGAIIGAAANGSLTYRFGYIRVLLGSLASMLAFVFLLFFAPSPAVLVVGLILCGMPWGVFATSAPAYASEVCPLALRGYLTVYVNLCWAIGQLIAAGVLEAFVDRTDQWAYRIPFAIQWAWPLPLLASLWFAPESPWWLVGHGRLREAEETVLRLSSSKSTPHEHAQEFARRQVALLKHTIDLEVAEETGTSYWDCFRGTDLRRTEIVCVAWAAQVWCGSSLGGTPVYFFVQAGVSTSNSFKFSCGGLGLACLGTILSWGLLSRVGRRTLYVWGLGVLFMCMLIVGVVSAAAGQGSASSYAQAGLVLAWMFLYYITVGPVCYAIVAETSATRLRSKSVALARIAYYISQIIGNVIEPEMVNPNEGDWHGKAGFFWAGTCFVLFLWAVFRLPETKDRTYAELDILFANKVAARRFSKVDVNPYAEEGEQIKDRQ</sequence>
<name>A0ABP0BYH1_9PEZI</name>
<dbReference type="Proteomes" id="UP001642406">
    <property type="component" value="Unassembled WGS sequence"/>
</dbReference>
<organism evidence="11 12">
    <name type="scientific">Sporothrix bragantina</name>
    <dbReference type="NCBI Taxonomy" id="671064"/>
    <lineage>
        <taxon>Eukaryota</taxon>
        <taxon>Fungi</taxon>
        <taxon>Dikarya</taxon>
        <taxon>Ascomycota</taxon>
        <taxon>Pezizomycotina</taxon>
        <taxon>Sordariomycetes</taxon>
        <taxon>Sordariomycetidae</taxon>
        <taxon>Ophiostomatales</taxon>
        <taxon>Ophiostomataceae</taxon>
        <taxon>Sporothrix</taxon>
    </lineage>
</organism>
<dbReference type="InterPro" id="IPR005829">
    <property type="entry name" value="Sugar_transporter_CS"/>
</dbReference>
<dbReference type="SUPFAM" id="SSF103473">
    <property type="entry name" value="MFS general substrate transporter"/>
    <property type="match status" value="1"/>
</dbReference>
<comment type="caution">
    <text evidence="11">The sequence shown here is derived from an EMBL/GenBank/DDBJ whole genome shotgun (WGS) entry which is preliminary data.</text>
</comment>
<dbReference type="PANTHER" id="PTHR48022:SF83">
    <property type="entry name" value="MAJOR FACILITATOR SUPERFAMILY (MFS) PROFILE DOMAIN-CONTAINING PROTEIN"/>
    <property type="match status" value="1"/>
</dbReference>
<feature type="transmembrane region" description="Helical" evidence="9">
    <location>
        <begin position="485"/>
        <end position="506"/>
    </location>
</feature>